<gene>
    <name evidence="2" type="ORF">ABEU20_001450</name>
</gene>
<dbReference type="EMBL" id="JBDLNV010000002">
    <property type="protein sequence ID" value="MFM1722890.1"/>
    <property type="molecule type" value="Genomic_DNA"/>
</dbReference>
<reference evidence="2 3" key="1">
    <citation type="submission" date="2023-11" db="EMBL/GenBank/DDBJ databases">
        <authorList>
            <person name="Val-Calvo J."/>
            <person name="Scortti M."/>
            <person name="Vazquez-Boland J."/>
        </authorList>
    </citation>
    <scope>NUCLEOTIDE SEQUENCE [LARGE SCALE GENOMIC DNA]</scope>
    <source>
        <strain evidence="2 3">PAM 2766</strain>
    </source>
</reference>
<proteinExistence type="predicted"/>
<dbReference type="Proteomes" id="UP001629745">
    <property type="component" value="Unassembled WGS sequence"/>
</dbReference>
<comment type="caution">
    <text evidence="2">The sequence shown here is derived from an EMBL/GenBank/DDBJ whole genome shotgun (WGS) entry which is preliminary data.</text>
</comment>
<evidence type="ECO:0000313" key="3">
    <source>
        <dbReference type="Proteomes" id="UP001629745"/>
    </source>
</evidence>
<feature type="region of interest" description="Disordered" evidence="1">
    <location>
        <begin position="56"/>
        <end position="83"/>
    </location>
</feature>
<evidence type="ECO:0000313" key="2">
    <source>
        <dbReference type="EMBL" id="MFM1722890.1"/>
    </source>
</evidence>
<organism evidence="2 3">
    <name type="scientific">Rhodococcus parequi</name>
    <dbReference type="NCBI Taxonomy" id="3137122"/>
    <lineage>
        <taxon>Bacteria</taxon>
        <taxon>Bacillati</taxon>
        <taxon>Actinomycetota</taxon>
        <taxon>Actinomycetes</taxon>
        <taxon>Mycobacteriales</taxon>
        <taxon>Nocardiaceae</taxon>
        <taxon>Rhodococcus</taxon>
    </lineage>
</organism>
<evidence type="ECO:0000256" key="1">
    <source>
        <dbReference type="SAM" id="MobiDB-lite"/>
    </source>
</evidence>
<protein>
    <submittedName>
        <fullName evidence="2">Fimbrillin family protein</fullName>
    </submittedName>
</protein>
<keyword evidence="3" id="KW-1185">Reference proteome</keyword>
<dbReference type="CDD" id="cd13120">
    <property type="entry name" value="BF2867_like_N"/>
    <property type="match status" value="1"/>
</dbReference>
<accession>A0ABW9FBH4</accession>
<name>A0ABW9FBH4_9NOCA</name>
<sequence length="175" mass="18922">MTVAPLTRVIRRIAHRLGTDTEPGLAGTPCYPWLVKFLVTGAVGAAVLVLSACSGSSGPNAEPGTSPEPPLPSATTTAVDERSQTGTWVRVADWSSVSGLTGQALYDKMCTLESEISDWMGDPVRTRRVGEFDREQFARERVEKMRSDSSWQTTFSPTNQELMVKAVLSAGRESC</sequence>
<dbReference type="RefSeq" id="WP_420163466.1">
    <property type="nucleotide sequence ID" value="NZ_JBDLNV010000002.1"/>
</dbReference>